<dbReference type="Proteomes" id="UP000761380">
    <property type="component" value="Unassembled WGS sequence"/>
</dbReference>
<proteinExistence type="predicted"/>
<organism evidence="1 2">
    <name type="scientific">Selenomonas ruminantium</name>
    <dbReference type="NCBI Taxonomy" id="971"/>
    <lineage>
        <taxon>Bacteria</taxon>
        <taxon>Bacillati</taxon>
        <taxon>Bacillota</taxon>
        <taxon>Negativicutes</taxon>
        <taxon>Selenomonadales</taxon>
        <taxon>Selenomonadaceae</taxon>
        <taxon>Selenomonas</taxon>
    </lineage>
</organism>
<evidence type="ECO:0000313" key="2">
    <source>
        <dbReference type="Proteomes" id="UP000761380"/>
    </source>
</evidence>
<protein>
    <recommendedName>
        <fullName evidence="3">Transposase</fullName>
    </recommendedName>
</protein>
<gene>
    <name evidence="1" type="ORF">E7201_06270</name>
</gene>
<evidence type="ECO:0008006" key="3">
    <source>
        <dbReference type="Google" id="ProtNLM"/>
    </source>
</evidence>
<evidence type="ECO:0000313" key="1">
    <source>
        <dbReference type="EMBL" id="MBE6092756.1"/>
    </source>
</evidence>
<accession>A0A927WIZ4</accession>
<name>A0A927WIZ4_SELRU</name>
<reference evidence="1" key="1">
    <citation type="submission" date="2019-04" db="EMBL/GenBank/DDBJ databases">
        <title>Evolution of Biomass-Degrading Anaerobic Consortia Revealed by Metagenomics.</title>
        <authorList>
            <person name="Peng X."/>
        </authorList>
    </citation>
    <scope>NUCLEOTIDE SEQUENCE</scope>
    <source>
        <strain evidence="1">SIG240</strain>
    </source>
</reference>
<dbReference type="EMBL" id="SVBY01000036">
    <property type="protein sequence ID" value="MBE6092756.1"/>
    <property type="molecule type" value="Genomic_DNA"/>
</dbReference>
<comment type="caution">
    <text evidence="1">The sequence shown here is derived from an EMBL/GenBank/DDBJ whole genome shotgun (WGS) entry which is preliminary data.</text>
</comment>
<dbReference type="AlphaFoldDB" id="A0A927WIZ4"/>
<sequence>MRDAHKRALKTVKQQIMAFCLRYDFRYTGKSNWTMKHLAWLKSLEMDVLMREVLDEYLQTY</sequence>